<evidence type="ECO:0000313" key="3">
    <source>
        <dbReference type="Proteomes" id="UP000613208"/>
    </source>
</evidence>
<protein>
    <submittedName>
        <fullName evidence="2">Uncharacterized protein</fullName>
    </submittedName>
</protein>
<keyword evidence="3" id="KW-1185">Reference proteome</keyword>
<dbReference type="RefSeq" id="WP_201310273.1">
    <property type="nucleotide sequence ID" value="NZ_BLYI01000024.1"/>
</dbReference>
<feature type="signal peptide" evidence="1">
    <location>
        <begin position="1"/>
        <end position="27"/>
    </location>
</feature>
<dbReference type="Proteomes" id="UP000613208">
    <property type="component" value="Unassembled WGS sequence"/>
</dbReference>
<feature type="chain" id="PRO_5038845590" evidence="1">
    <location>
        <begin position="28"/>
        <end position="109"/>
    </location>
</feature>
<dbReference type="AlphaFoldDB" id="A0A916VCD3"/>
<accession>A0A916VCD3</accession>
<name>A0A916VCD3_9FIRM</name>
<keyword evidence="1" id="KW-0732">Signal</keyword>
<dbReference type="EMBL" id="BLYI01000024">
    <property type="protein sequence ID" value="GFO84546.1"/>
    <property type="molecule type" value="Genomic_DNA"/>
</dbReference>
<evidence type="ECO:0000313" key="2">
    <source>
        <dbReference type="EMBL" id="GFO84546.1"/>
    </source>
</evidence>
<sequence length="109" mass="11928">MIRKSMKKAVLGIVCAVFLMMSAGCSAVSSITGGGYTSDEPCAWCGETPTKEFKTSGGDPCYICEEHTHECGVCGKNFDKELNHYTNLMGIETFVCDDCYQDVQDMNQN</sequence>
<evidence type="ECO:0000256" key="1">
    <source>
        <dbReference type="SAM" id="SignalP"/>
    </source>
</evidence>
<organism evidence="2 3">
    <name type="scientific">Anaerostipes butyraticus</name>
    <dbReference type="NCBI Taxonomy" id="645466"/>
    <lineage>
        <taxon>Bacteria</taxon>
        <taxon>Bacillati</taxon>
        <taxon>Bacillota</taxon>
        <taxon>Clostridia</taxon>
        <taxon>Lachnospirales</taxon>
        <taxon>Lachnospiraceae</taxon>
        <taxon>Anaerostipes</taxon>
    </lineage>
</organism>
<comment type="caution">
    <text evidence="2">The sequence shown here is derived from an EMBL/GenBank/DDBJ whole genome shotgun (WGS) entry which is preliminary data.</text>
</comment>
<proteinExistence type="predicted"/>
<dbReference type="PROSITE" id="PS51257">
    <property type="entry name" value="PROKAR_LIPOPROTEIN"/>
    <property type="match status" value="1"/>
</dbReference>
<reference evidence="2" key="1">
    <citation type="submission" date="2020-06" db="EMBL/GenBank/DDBJ databases">
        <title>Characterization of fructooligosaccharide metabolism and fructooligosaccharide-degrading enzymes in human commensal butyrate producers.</title>
        <authorList>
            <person name="Tanno H."/>
            <person name="Fujii T."/>
            <person name="Hirano K."/>
            <person name="Maeno S."/>
            <person name="Tonozuka T."/>
            <person name="Sakamoto M."/>
            <person name="Ohkuma M."/>
            <person name="Tochio T."/>
            <person name="Endo A."/>
        </authorList>
    </citation>
    <scope>NUCLEOTIDE SEQUENCE</scope>
    <source>
        <strain evidence="2">JCM 17466</strain>
    </source>
</reference>
<gene>
    <name evidence="2" type="ORF">ANBU17_08930</name>
</gene>